<protein>
    <submittedName>
        <fullName evidence="2">Uncharacterized protein</fullName>
    </submittedName>
</protein>
<feature type="region of interest" description="Disordered" evidence="1">
    <location>
        <begin position="1"/>
        <end position="84"/>
    </location>
</feature>
<dbReference type="EMBL" id="BEZZ01167597">
    <property type="protein sequence ID" value="GCC45469.1"/>
    <property type="molecule type" value="Genomic_DNA"/>
</dbReference>
<dbReference type="AlphaFoldDB" id="A0A401TS75"/>
<evidence type="ECO:0000256" key="1">
    <source>
        <dbReference type="SAM" id="MobiDB-lite"/>
    </source>
</evidence>
<comment type="caution">
    <text evidence="2">The sequence shown here is derived from an EMBL/GenBank/DDBJ whole genome shotgun (WGS) entry which is preliminary data.</text>
</comment>
<keyword evidence="3" id="KW-1185">Reference proteome</keyword>
<organism evidence="2 3">
    <name type="scientific">Chiloscyllium punctatum</name>
    <name type="common">Brownbanded bambooshark</name>
    <name type="synonym">Hemiscyllium punctatum</name>
    <dbReference type="NCBI Taxonomy" id="137246"/>
    <lineage>
        <taxon>Eukaryota</taxon>
        <taxon>Metazoa</taxon>
        <taxon>Chordata</taxon>
        <taxon>Craniata</taxon>
        <taxon>Vertebrata</taxon>
        <taxon>Chondrichthyes</taxon>
        <taxon>Elasmobranchii</taxon>
        <taxon>Galeomorphii</taxon>
        <taxon>Galeoidea</taxon>
        <taxon>Orectolobiformes</taxon>
        <taxon>Hemiscylliidae</taxon>
        <taxon>Chiloscyllium</taxon>
    </lineage>
</organism>
<reference evidence="2 3" key="1">
    <citation type="journal article" date="2018" name="Nat. Ecol. Evol.">
        <title>Shark genomes provide insights into elasmobranch evolution and the origin of vertebrates.</title>
        <authorList>
            <person name="Hara Y"/>
            <person name="Yamaguchi K"/>
            <person name="Onimaru K"/>
            <person name="Kadota M"/>
            <person name="Koyanagi M"/>
            <person name="Keeley SD"/>
            <person name="Tatsumi K"/>
            <person name="Tanaka K"/>
            <person name="Motone F"/>
            <person name="Kageyama Y"/>
            <person name="Nozu R"/>
            <person name="Adachi N"/>
            <person name="Nishimura O"/>
            <person name="Nakagawa R"/>
            <person name="Tanegashima C"/>
            <person name="Kiyatake I"/>
            <person name="Matsumoto R"/>
            <person name="Murakumo K"/>
            <person name="Nishida K"/>
            <person name="Terakita A"/>
            <person name="Kuratani S"/>
            <person name="Sato K"/>
            <person name="Hyodo S Kuraku.S."/>
        </authorList>
    </citation>
    <scope>NUCLEOTIDE SEQUENCE [LARGE SCALE GENOMIC DNA]</scope>
</reference>
<evidence type="ECO:0000313" key="2">
    <source>
        <dbReference type="EMBL" id="GCC45469.1"/>
    </source>
</evidence>
<gene>
    <name evidence="2" type="ORF">chiPu_0029851</name>
</gene>
<proteinExistence type="predicted"/>
<evidence type="ECO:0000313" key="3">
    <source>
        <dbReference type="Proteomes" id="UP000287033"/>
    </source>
</evidence>
<dbReference type="Proteomes" id="UP000287033">
    <property type="component" value="Unassembled WGS sequence"/>
</dbReference>
<accession>A0A401TS75</accession>
<name>A0A401TS75_CHIPU</name>
<sequence length="155" mass="17772">MHRNAGEDAVAPLRQHSHDDAHRAIADRHQHRRGDQPQHPVRRLDRSRARAVQRIDRPFEGERHRQRRELGEQQQHHRPDHAHLQIGAIARPDVGPEMNQGPDQRALLGGRRRGRGLSASGHPLLRRHHQDPALAVMARRRAATSFPRFAIVPVI</sequence>
<feature type="compositionally biased region" description="Basic and acidic residues" evidence="1">
    <location>
        <begin position="16"/>
        <end position="83"/>
    </location>
</feature>